<evidence type="ECO:0000256" key="1">
    <source>
        <dbReference type="SAM" id="MobiDB-lite"/>
    </source>
</evidence>
<gene>
    <name evidence="2" type="ORF">IAD24_06030</name>
</gene>
<evidence type="ECO:0000313" key="2">
    <source>
        <dbReference type="EMBL" id="HIU94703.1"/>
    </source>
</evidence>
<reference evidence="2" key="2">
    <citation type="journal article" date="2021" name="PeerJ">
        <title>Extensive microbial diversity within the chicken gut microbiome revealed by metagenomics and culture.</title>
        <authorList>
            <person name="Gilroy R."/>
            <person name="Ravi A."/>
            <person name="Getino M."/>
            <person name="Pursley I."/>
            <person name="Horton D.L."/>
            <person name="Alikhan N.F."/>
            <person name="Baker D."/>
            <person name="Gharbi K."/>
            <person name="Hall N."/>
            <person name="Watson M."/>
            <person name="Adriaenssens E.M."/>
            <person name="Foster-Nyarko E."/>
            <person name="Jarju S."/>
            <person name="Secka A."/>
            <person name="Antonio M."/>
            <person name="Oren A."/>
            <person name="Chaudhuri R.R."/>
            <person name="La Ragione R."/>
            <person name="Hildebrand F."/>
            <person name="Pallen M.J."/>
        </authorList>
    </citation>
    <scope>NUCLEOTIDE SEQUENCE</scope>
    <source>
        <strain evidence="2">ChiGjej2B2-16831</strain>
    </source>
</reference>
<dbReference type="EMBL" id="DVNZ01000190">
    <property type="protein sequence ID" value="HIU94703.1"/>
    <property type="molecule type" value="Genomic_DNA"/>
</dbReference>
<protein>
    <submittedName>
        <fullName evidence="2">Uncharacterized protein</fullName>
    </submittedName>
</protein>
<feature type="region of interest" description="Disordered" evidence="1">
    <location>
        <begin position="149"/>
        <end position="186"/>
    </location>
</feature>
<organism evidence="2 3">
    <name type="scientific">Candidatus Aphodomorpha intestinavium</name>
    <dbReference type="NCBI Taxonomy" id="2840672"/>
    <lineage>
        <taxon>Bacteria</taxon>
        <taxon>Bacillati</taxon>
        <taxon>Bacillota</taxon>
        <taxon>Clostridia</taxon>
        <taxon>Eubacteriales</taxon>
        <taxon>Candidatus Aphodomorpha</taxon>
    </lineage>
</organism>
<feature type="non-terminal residue" evidence="2">
    <location>
        <position position="1"/>
    </location>
</feature>
<dbReference type="Proteomes" id="UP000824128">
    <property type="component" value="Unassembled WGS sequence"/>
</dbReference>
<proteinExistence type="predicted"/>
<feature type="compositionally biased region" description="Gly residues" evidence="1">
    <location>
        <begin position="157"/>
        <end position="180"/>
    </location>
</feature>
<reference evidence="2" key="1">
    <citation type="submission" date="2020-10" db="EMBL/GenBank/DDBJ databases">
        <authorList>
            <person name="Gilroy R."/>
        </authorList>
    </citation>
    <scope>NUCLEOTIDE SEQUENCE</scope>
    <source>
        <strain evidence="2">ChiGjej2B2-16831</strain>
    </source>
</reference>
<accession>A0A9D1ST13</accession>
<sequence length="186" mass="18921">HVTVSICAESGAVATAFCPETSLQTQSQILVRPDSQFYGFEDRYLLKGLPSAVRTDLSTDAYLASLPTCTVHSEGSLAIFELKARGEQLIAEVQAYLAGASGLDDTSRALLEGDIAALQTALTGYEYAVIEPAINTLSSDFARISGGNTGIGDTDGNTGGDGGNAGGGDEGDAGDAGGGQDPLPVT</sequence>
<dbReference type="AlphaFoldDB" id="A0A9D1ST13"/>
<evidence type="ECO:0000313" key="3">
    <source>
        <dbReference type="Proteomes" id="UP000824128"/>
    </source>
</evidence>
<name>A0A9D1ST13_9FIRM</name>
<comment type="caution">
    <text evidence="2">The sequence shown here is derived from an EMBL/GenBank/DDBJ whole genome shotgun (WGS) entry which is preliminary data.</text>
</comment>